<dbReference type="InterPro" id="IPR001128">
    <property type="entry name" value="Cyt_P450"/>
</dbReference>
<dbReference type="Proteomes" id="UP001430848">
    <property type="component" value="Unassembled WGS sequence"/>
</dbReference>
<organism evidence="7 8">
    <name type="scientific">Diaporthe eres</name>
    <name type="common">Phomopsis oblonga</name>
    <dbReference type="NCBI Taxonomy" id="83184"/>
    <lineage>
        <taxon>Eukaryota</taxon>
        <taxon>Fungi</taxon>
        <taxon>Dikarya</taxon>
        <taxon>Ascomycota</taxon>
        <taxon>Pezizomycotina</taxon>
        <taxon>Sordariomycetes</taxon>
        <taxon>Sordariomycetidae</taxon>
        <taxon>Diaporthales</taxon>
        <taxon>Diaporthaceae</taxon>
        <taxon>Diaporthe</taxon>
        <taxon>Diaporthe eres species complex</taxon>
    </lineage>
</organism>
<keyword evidence="6" id="KW-0472">Membrane</keyword>
<dbReference type="EMBL" id="JAKNSF020000057">
    <property type="protein sequence ID" value="KAK7724444.1"/>
    <property type="molecule type" value="Genomic_DNA"/>
</dbReference>
<keyword evidence="6" id="KW-1133">Transmembrane helix</keyword>
<dbReference type="Pfam" id="PF00067">
    <property type="entry name" value="p450"/>
    <property type="match status" value="1"/>
</dbReference>
<evidence type="ECO:0000313" key="8">
    <source>
        <dbReference type="Proteomes" id="UP001430848"/>
    </source>
</evidence>
<evidence type="ECO:0000256" key="2">
    <source>
        <dbReference type="ARBA" id="ARBA00010617"/>
    </source>
</evidence>
<proteinExistence type="inferred from homology"/>
<keyword evidence="5" id="KW-0408">Iron</keyword>
<name>A0ABR1P1U9_DIAER</name>
<evidence type="ECO:0000256" key="6">
    <source>
        <dbReference type="SAM" id="Phobius"/>
    </source>
</evidence>
<accession>A0ABR1P1U9</accession>
<comment type="similarity">
    <text evidence="2">Belongs to the cytochrome P450 family.</text>
</comment>
<keyword evidence="3" id="KW-0349">Heme</keyword>
<comment type="cofactor">
    <cofactor evidence="1">
        <name>heme</name>
        <dbReference type="ChEBI" id="CHEBI:30413"/>
    </cofactor>
</comment>
<dbReference type="Gene3D" id="1.10.630.10">
    <property type="entry name" value="Cytochrome P450"/>
    <property type="match status" value="1"/>
</dbReference>
<dbReference type="SUPFAM" id="SSF48264">
    <property type="entry name" value="Cytochrome P450"/>
    <property type="match status" value="1"/>
</dbReference>
<evidence type="ECO:0000256" key="4">
    <source>
        <dbReference type="ARBA" id="ARBA00022723"/>
    </source>
</evidence>
<evidence type="ECO:0000256" key="3">
    <source>
        <dbReference type="ARBA" id="ARBA00022617"/>
    </source>
</evidence>
<dbReference type="InterPro" id="IPR036396">
    <property type="entry name" value="Cyt_P450_sf"/>
</dbReference>
<dbReference type="PANTHER" id="PTHR24305:SF232">
    <property type="entry name" value="P450, PUTATIVE (EUROFUNG)-RELATED"/>
    <property type="match status" value="1"/>
</dbReference>
<protein>
    <recommendedName>
        <fullName evidence="9">Cytochrome P450</fullName>
    </recommendedName>
</protein>
<evidence type="ECO:0008006" key="9">
    <source>
        <dbReference type="Google" id="ProtNLM"/>
    </source>
</evidence>
<keyword evidence="4" id="KW-0479">Metal-binding</keyword>
<evidence type="ECO:0000313" key="7">
    <source>
        <dbReference type="EMBL" id="KAK7724444.1"/>
    </source>
</evidence>
<dbReference type="PANTHER" id="PTHR24305">
    <property type="entry name" value="CYTOCHROME P450"/>
    <property type="match status" value="1"/>
</dbReference>
<evidence type="ECO:0000256" key="5">
    <source>
        <dbReference type="ARBA" id="ARBA00023004"/>
    </source>
</evidence>
<feature type="transmembrane region" description="Helical" evidence="6">
    <location>
        <begin position="20"/>
        <end position="39"/>
    </location>
</feature>
<gene>
    <name evidence="7" type="ORF">SLS63_008701</name>
</gene>
<dbReference type="InterPro" id="IPR050121">
    <property type="entry name" value="Cytochrome_P450_monoxygenase"/>
</dbReference>
<reference evidence="7 8" key="1">
    <citation type="submission" date="2024-02" db="EMBL/GenBank/DDBJ databases">
        <title>De novo assembly and annotation of 12 fungi associated with fruit tree decline syndrome in Ontario, Canada.</title>
        <authorList>
            <person name="Sulman M."/>
            <person name="Ellouze W."/>
            <person name="Ilyukhin E."/>
        </authorList>
    </citation>
    <scope>NUCLEOTIDE SEQUENCE [LARGE SCALE GENOMIC DNA]</scope>
    <source>
        <strain evidence="7 8">M169</strain>
    </source>
</reference>
<comment type="caution">
    <text evidence="7">The sequence shown here is derived from an EMBL/GenBank/DDBJ whole genome shotgun (WGS) entry which is preliminary data.</text>
</comment>
<keyword evidence="8" id="KW-1185">Reference proteome</keyword>
<keyword evidence="6" id="KW-0812">Transmembrane</keyword>
<sequence length="551" mass="60128">MSCSYDFVGGFESLVSRHTTLGIIVVILTISIVCLAVLYRLALPKPFLGIPYNAPSARNILGDVPAMLKHISHEGGTFISYLTSTLERLDAPMVQVFIGPFRRPLLILADFREAQHIMTRRADEFDRSTSSGDLVRGLAPQHHIHLKTTPVWRAQRRLLQDLMTPSFLHHVAGPAIYKNAMALVDLWAAKEAVADGRAWAASGDIDHVSLDAVMAFTFGEKFGNSHSATAPALEAIRAMDSIDFGVLQAFGGPEGPAKFPVSEADEVINSTLELVDTVQDVQGSPFPDLSWKWVNMKPRIRRATKIKQQYITDELRDAIGRLDGSGEESVKSAVDYMVYREKALAEKEGRQPDYFSRIMLDEIFGFIVAGNDTSSTAIAWGLKYLADTAEAQTRLRSALQASFSASRAEGRTPSIQDITSSHIPILDAVIEETLRCAASVPVVDREAVVDTELLGHRIPKGTVVTCLVTGPSMTSPPFRIEEGSRGGCSAAAAAADDKTKTQSAGRGVMGWDVGDMAHFRPERWLVAAPGGQEVFDGTADSRCWKYASFLF</sequence>
<evidence type="ECO:0000256" key="1">
    <source>
        <dbReference type="ARBA" id="ARBA00001971"/>
    </source>
</evidence>